<comment type="caution">
    <text evidence="2">The sequence shown here is derived from an EMBL/GenBank/DDBJ whole genome shotgun (WGS) entry which is preliminary data.</text>
</comment>
<organism evidence="2 3">
    <name type="scientific">Listeria welshimeri</name>
    <dbReference type="NCBI Taxonomy" id="1643"/>
    <lineage>
        <taxon>Bacteria</taxon>
        <taxon>Bacillati</taxon>
        <taxon>Bacillota</taxon>
        <taxon>Bacilli</taxon>
        <taxon>Bacillales</taxon>
        <taxon>Listeriaceae</taxon>
        <taxon>Listeria</taxon>
    </lineage>
</organism>
<evidence type="ECO:0000313" key="3">
    <source>
        <dbReference type="Proteomes" id="UP000219632"/>
    </source>
</evidence>
<protein>
    <submittedName>
        <fullName evidence="2">Uncharacterized protein</fullName>
    </submittedName>
</protein>
<sequence>MSFENQLNIIQVADFVLPDAKTVFEEYTIMELLSVAILIVIITFVLDFIHSDHSIFIITLKLHTNWTYSLI</sequence>
<evidence type="ECO:0000313" key="2">
    <source>
        <dbReference type="EMBL" id="PDK42713.1"/>
    </source>
</evidence>
<dbReference type="Pfam" id="PF12846">
    <property type="entry name" value="AAA_10"/>
    <property type="match status" value="1"/>
</dbReference>
<dbReference type="EMBL" id="NYPG01000001">
    <property type="protein sequence ID" value="PDK42713.1"/>
    <property type="molecule type" value="Genomic_DNA"/>
</dbReference>
<reference evidence="2 3" key="1">
    <citation type="submission" date="2017-09" db="EMBL/GenBank/DDBJ databases">
        <title>Draft Genomes of 144 Listeria Monocytogenes isolates from foods.</title>
        <authorList>
            <person name="Wu C.H."/>
            <person name="Ng J."/>
            <person name="Kiang D."/>
            <person name="Chen C.-Y."/>
            <person name="Frink S."/>
            <person name="Lafrades M."/>
            <person name="Morales C."/>
            <person name="Park P."/>
            <person name="Zwick M."/>
        </authorList>
    </citation>
    <scope>NUCLEOTIDE SEQUENCE [LARGE SCALE GENOMIC DNA]</scope>
    <source>
        <strain evidence="2 3">CDPHFDLB-F14M01633.75-2</strain>
    </source>
</reference>
<evidence type="ECO:0000256" key="1">
    <source>
        <dbReference type="SAM" id="Phobius"/>
    </source>
</evidence>
<accession>A0ABX4IHI4</accession>
<name>A0ABX4IHI4_LISWE</name>
<keyword evidence="3" id="KW-1185">Reference proteome</keyword>
<proteinExistence type="predicted"/>
<keyword evidence="1" id="KW-1133">Transmembrane helix</keyword>
<dbReference type="Proteomes" id="UP000219632">
    <property type="component" value="Unassembled WGS sequence"/>
</dbReference>
<gene>
    <name evidence="2" type="ORF">AFZ32_02490</name>
</gene>
<keyword evidence="1" id="KW-0472">Membrane</keyword>
<feature type="transmembrane region" description="Helical" evidence="1">
    <location>
        <begin position="27"/>
        <end position="49"/>
    </location>
</feature>
<keyword evidence="1" id="KW-0812">Transmembrane</keyword>